<evidence type="ECO:0000313" key="1">
    <source>
        <dbReference type="EMBL" id="KAF3532218.1"/>
    </source>
</evidence>
<organism evidence="1 2">
    <name type="scientific">Brassica cretica</name>
    <name type="common">Mustard</name>
    <dbReference type="NCBI Taxonomy" id="69181"/>
    <lineage>
        <taxon>Eukaryota</taxon>
        <taxon>Viridiplantae</taxon>
        <taxon>Streptophyta</taxon>
        <taxon>Embryophyta</taxon>
        <taxon>Tracheophyta</taxon>
        <taxon>Spermatophyta</taxon>
        <taxon>Magnoliopsida</taxon>
        <taxon>eudicotyledons</taxon>
        <taxon>Gunneridae</taxon>
        <taxon>Pentapetalae</taxon>
        <taxon>rosids</taxon>
        <taxon>malvids</taxon>
        <taxon>Brassicales</taxon>
        <taxon>Brassicaceae</taxon>
        <taxon>Brassiceae</taxon>
        <taxon>Brassica</taxon>
    </lineage>
</organism>
<sequence>MKTTDSLTFPVVPRAVTNEKETRTLNASNARHMLEAKRKNSHNNGPDGVKATDLRIKLNAKVPDLREKLKRQGRPF</sequence>
<proteinExistence type="predicted"/>
<comment type="caution">
    <text evidence="1">The sequence shown here is derived from an EMBL/GenBank/DDBJ whole genome shotgun (WGS) entry which is preliminary data.</text>
</comment>
<name>A0ABQ7BIU0_BRACR</name>
<protein>
    <submittedName>
        <fullName evidence="1">Uncharacterized protein</fullName>
    </submittedName>
</protein>
<reference evidence="1 2" key="1">
    <citation type="journal article" date="2020" name="BMC Genomics">
        <title>Intraspecific diversification of the crop wild relative Brassica cretica Lam. using demographic model selection.</title>
        <authorList>
            <person name="Kioukis A."/>
            <person name="Michalopoulou V.A."/>
            <person name="Briers L."/>
            <person name="Pirintsos S."/>
            <person name="Studholme D.J."/>
            <person name="Pavlidis P."/>
            <person name="Sarris P.F."/>
        </authorList>
    </citation>
    <scope>NUCLEOTIDE SEQUENCE [LARGE SCALE GENOMIC DNA]</scope>
    <source>
        <strain evidence="2">cv. PFS-1207/04</strain>
    </source>
</reference>
<dbReference type="Proteomes" id="UP000266723">
    <property type="component" value="Unassembled WGS sequence"/>
</dbReference>
<accession>A0ABQ7BIU0</accession>
<gene>
    <name evidence="1" type="ORF">DY000_02040680</name>
</gene>
<evidence type="ECO:0000313" key="2">
    <source>
        <dbReference type="Proteomes" id="UP000266723"/>
    </source>
</evidence>
<dbReference type="EMBL" id="QGKV02001507">
    <property type="protein sequence ID" value="KAF3532218.1"/>
    <property type="molecule type" value="Genomic_DNA"/>
</dbReference>
<keyword evidence="2" id="KW-1185">Reference proteome</keyword>